<dbReference type="GO" id="GO:0005524">
    <property type="term" value="F:ATP binding"/>
    <property type="evidence" value="ECO:0007669"/>
    <property type="project" value="UniProtKB-KW"/>
</dbReference>
<keyword evidence="3" id="KW-0547">Nucleotide-binding</keyword>
<dbReference type="EMBL" id="PVTF01000020">
    <property type="protein sequence ID" value="PRY32651.1"/>
    <property type="molecule type" value="Genomic_DNA"/>
</dbReference>
<name>A0A2T0SGV8_9PSEU</name>
<evidence type="ECO:0000256" key="1">
    <source>
        <dbReference type="ARBA" id="ARBA00022448"/>
    </source>
</evidence>
<evidence type="ECO:0000256" key="3">
    <source>
        <dbReference type="ARBA" id="ARBA00022741"/>
    </source>
</evidence>
<protein>
    <submittedName>
        <fullName evidence="8">Sulfonate transport system ATP-binding protein</fullName>
    </submittedName>
</protein>
<evidence type="ECO:0000313" key="9">
    <source>
        <dbReference type="Proteomes" id="UP000239494"/>
    </source>
</evidence>
<evidence type="ECO:0000256" key="5">
    <source>
        <dbReference type="ARBA" id="ARBA00022967"/>
    </source>
</evidence>
<dbReference type="AlphaFoldDB" id="A0A2T0SGV8"/>
<dbReference type="PROSITE" id="PS50893">
    <property type="entry name" value="ABC_TRANSPORTER_2"/>
    <property type="match status" value="1"/>
</dbReference>
<organism evidence="8 9">
    <name type="scientific">Umezawaea tangerina</name>
    <dbReference type="NCBI Taxonomy" id="84725"/>
    <lineage>
        <taxon>Bacteria</taxon>
        <taxon>Bacillati</taxon>
        <taxon>Actinomycetota</taxon>
        <taxon>Actinomycetes</taxon>
        <taxon>Pseudonocardiales</taxon>
        <taxon>Pseudonocardiaceae</taxon>
        <taxon>Umezawaea</taxon>
    </lineage>
</organism>
<proteinExistence type="predicted"/>
<keyword evidence="1" id="KW-0813">Transport</keyword>
<evidence type="ECO:0000256" key="2">
    <source>
        <dbReference type="ARBA" id="ARBA00022475"/>
    </source>
</evidence>
<keyword evidence="4 8" id="KW-0067">ATP-binding</keyword>
<dbReference type="RefSeq" id="WP_106196097.1">
    <property type="nucleotide sequence ID" value="NZ_PVTF01000020.1"/>
</dbReference>
<dbReference type="InterPro" id="IPR050166">
    <property type="entry name" value="ABC_transporter_ATP-bind"/>
</dbReference>
<sequence>MAGAVSVRGLVKEFGDRRVLDEVDLDIRPGEFVALLGRSGSGKSTLLRILAGLDAEVRGTVEVPGTVSVAFQQPRLLPWRRVWRNVSLGLRGAGKQKAAGRAVAEKALAEVRLTDHVDAWPLTLSGGEAQRVSLARALVREPDVLLLDEPFGALDALTRLAMHHLVDQLWRDHRPAVLLVTHDVDEALLLADRILVLDEGRIVAEHRVGLSRPRRRAAFAELRTRVLADLGVDDVEAA</sequence>
<comment type="caution">
    <text evidence="8">The sequence shown here is derived from an EMBL/GenBank/DDBJ whole genome shotgun (WGS) entry which is preliminary data.</text>
</comment>
<dbReference type="SUPFAM" id="SSF52540">
    <property type="entry name" value="P-loop containing nucleoside triphosphate hydrolases"/>
    <property type="match status" value="1"/>
</dbReference>
<dbReference type="PANTHER" id="PTHR42788">
    <property type="entry name" value="TAURINE IMPORT ATP-BINDING PROTEIN-RELATED"/>
    <property type="match status" value="1"/>
</dbReference>
<dbReference type="SMART" id="SM00382">
    <property type="entry name" value="AAA"/>
    <property type="match status" value="1"/>
</dbReference>
<dbReference type="InterPro" id="IPR027417">
    <property type="entry name" value="P-loop_NTPase"/>
</dbReference>
<dbReference type="Pfam" id="PF00005">
    <property type="entry name" value="ABC_tran"/>
    <property type="match status" value="1"/>
</dbReference>
<dbReference type="InterPro" id="IPR003439">
    <property type="entry name" value="ABC_transporter-like_ATP-bd"/>
</dbReference>
<evidence type="ECO:0000256" key="4">
    <source>
        <dbReference type="ARBA" id="ARBA00022840"/>
    </source>
</evidence>
<keyword evidence="5" id="KW-1278">Translocase</keyword>
<evidence type="ECO:0000259" key="7">
    <source>
        <dbReference type="PROSITE" id="PS50893"/>
    </source>
</evidence>
<dbReference type="PROSITE" id="PS00211">
    <property type="entry name" value="ABC_TRANSPORTER_1"/>
    <property type="match status" value="1"/>
</dbReference>
<dbReference type="Proteomes" id="UP000239494">
    <property type="component" value="Unassembled WGS sequence"/>
</dbReference>
<dbReference type="GO" id="GO:0016887">
    <property type="term" value="F:ATP hydrolysis activity"/>
    <property type="evidence" value="ECO:0007669"/>
    <property type="project" value="InterPro"/>
</dbReference>
<gene>
    <name evidence="8" type="ORF">CLV43_12070</name>
</gene>
<accession>A0A2T0SGV8</accession>
<dbReference type="PANTHER" id="PTHR42788:SF17">
    <property type="entry name" value="ALIPHATIC SULFONATES IMPORT ATP-BINDING PROTEIN SSUB"/>
    <property type="match status" value="1"/>
</dbReference>
<feature type="domain" description="ABC transporter" evidence="7">
    <location>
        <begin position="5"/>
        <end position="224"/>
    </location>
</feature>
<evidence type="ECO:0000313" key="8">
    <source>
        <dbReference type="EMBL" id="PRY32651.1"/>
    </source>
</evidence>
<keyword evidence="6" id="KW-0472">Membrane</keyword>
<reference evidence="8 9" key="1">
    <citation type="submission" date="2018-03" db="EMBL/GenBank/DDBJ databases">
        <title>Genomic Encyclopedia of Archaeal and Bacterial Type Strains, Phase II (KMG-II): from individual species to whole genera.</title>
        <authorList>
            <person name="Goeker M."/>
        </authorList>
    </citation>
    <scope>NUCLEOTIDE SEQUENCE [LARGE SCALE GENOMIC DNA]</scope>
    <source>
        <strain evidence="8 9">DSM 44720</strain>
    </source>
</reference>
<dbReference type="Gene3D" id="3.40.50.300">
    <property type="entry name" value="P-loop containing nucleotide triphosphate hydrolases"/>
    <property type="match status" value="1"/>
</dbReference>
<dbReference type="InterPro" id="IPR003593">
    <property type="entry name" value="AAA+_ATPase"/>
</dbReference>
<evidence type="ECO:0000256" key="6">
    <source>
        <dbReference type="ARBA" id="ARBA00023136"/>
    </source>
</evidence>
<keyword evidence="2" id="KW-1003">Cell membrane</keyword>
<dbReference type="OrthoDB" id="4533303at2"/>
<dbReference type="InterPro" id="IPR017871">
    <property type="entry name" value="ABC_transporter-like_CS"/>
</dbReference>
<keyword evidence="9" id="KW-1185">Reference proteome</keyword>